<keyword evidence="2" id="KW-0288">FMN</keyword>
<dbReference type="Proteomes" id="UP000537131">
    <property type="component" value="Unassembled WGS sequence"/>
</dbReference>
<dbReference type="PANTHER" id="PTHR43278:SF2">
    <property type="entry name" value="IRON-SULFUR FLAVOPROTEIN"/>
    <property type="match status" value="1"/>
</dbReference>
<dbReference type="Pfam" id="PF03358">
    <property type="entry name" value="FMN_red"/>
    <property type="match status" value="1"/>
</dbReference>
<sequence length="202" mass="22524">MKNILVIIGSGRKKGNTDLLADAFIKGATEAGHEVTKVFLGDKLINGCLGCNACRYGKPCIQKDGMTDIYPLIDKCEAIILASPLYFWTISARIKAFLERLYAIAAEDKNPPKGRYEKFPHKDCGLLMTAADNLFWTFEQAESYYRFNVINYLGWTDKGMVLAGGCGGVEDRRHIEDTGNLEIAYEFGKSIYSKPSEQKLNS</sequence>
<protein>
    <submittedName>
        <fullName evidence="4">Flavodoxin family protein</fullName>
    </submittedName>
</protein>
<dbReference type="SUPFAM" id="SSF52218">
    <property type="entry name" value="Flavoproteins"/>
    <property type="match status" value="1"/>
</dbReference>
<name>A0A7Y0EE45_9CLOT</name>
<comment type="caution">
    <text evidence="4">The sequence shown here is derived from an EMBL/GenBank/DDBJ whole genome shotgun (WGS) entry which is preliminary data.</text>
</comment>
<keyword evidence="1" id="KW-0285">Flavoprotein</keyword>
<keyword evidence="5" id="KW-1185">Reference proteome</keyword>
<evidence type="ECO:0000313" key="4">
    <source>
        <dbReference type="EMBL" id="NMM61701.1"/>
    </source>
</evidence>
<dbReference type="PANTHER" id="PTHR43278">
    <property type="entry name" value="NAD(P)H-DEPENDENT FMN-CONTAINING OXIDOREDUCTASE YWQN-RELATED"/>
    <property type="match status" value="1"/>
</dbReference>
<evidence type="ECO:0000259" key="3">
    <source>
        <dbReference type="Pfam" id="PF03358"/>
    </source>
</evidence>
<organism evidence="4 5">
    <name type="scientific">Clostridium muellerianum</name>
    <dbReference type="NCBI Taxonomy" id="2716538"/>
    <lineage>
        <taxon>Bacteria</taxon>
        <taxon>Bacillati</taxon>
        <taxon>Bacillota</taxon>
        <taxon>Clostridia</taxon>
        <taxon>Eubacteriales</taxon>
        <taxon>Clostridiaceae</taxon>
        <taxon>Clostridium</taxon>
    </lineage>
</organism>
<reference evidence="4 5" key="1">
    <citation type="submission" date="2020-06" db="EMBL/GenBank/DDBJ databases">
        <title>Complete Genome Sequence of Clostridium muelleri sp. nov. P21T, an Acid-Alcohol Producing Acetogen Isolated from Old Hay.</title>
        <authorList>
            <person name="Duncan K.E."/>
            <person name="Tanner R.S."/>
        </authorList>
    </citation>
    <scope>NUCLEOTIDE SEQUENCE [LARGE SCALE GENOMIC DNA]</scope>
    <source>
        <strain evidence="4 5">P21</strain>
    </source>
</reference>
<dbReference type="RefSeq" id="WP_169296312.1">
    <property type="nucleotide sequence ID" value="NZ_JABBNI010000007.1"/>
</dbReference>
<dbReference type="InterPro" id="IPR005025">
    <property type="entry name" value="FMN_Rdtase-like_dom"/>
</dbReference>
<gene>
    <name evidence="4" type="ORF">HBE96_03145</name>
</gene>
<dbReference type="AlphaFoldDB" id="A0A7Y0EE45"/>
<evidence type="ECO:0000256" key="1">
    <source>
        <dbReference type="ARBA" id="ARBA00022630"/>
    </source>
</evidence>
<feature type="domain" description="NADPH-dependent FMN reductase-like" evidence="3">
    <location>
        <begin position="3"/>
        <end position="107"/>
    </location>
</feature>
<dbReference type="EMBL" id="JABBNI010000007">
    <property type="protein sequence ID" value="NMM61701.1"/>
    <property type="molecule type" value="Genomic_DNA"/>
</dbReference>
<evidence type="ECO:0000256" key="2">
    <source>
        <dbReference type="ARBA" id="ARBA00022643"/>
    </source>
</evidence>
<dbReference type="InterPro" id="IPR051796">
    <property type="entry name" value="ISF_SsuE-like"/>
</dbReference>
<evidence type="ECO:0000313" key="5">
    <source>
        <dbReference type="Proteomes" id="UP000537131"/>
    </source>
</evidence>
<dbReference type="GO" id="GO:0016491">
    <property type="term" value="F:oxidoreductase activity"/>
    <property type="evidence" value="ECO:0007669"/>
    <property type="project" value="InterPro"/>
</dbReference>
<dbReference type="InterPro" id="IPR029039">
    <property type="entry name" value="Flavoprotein-like_sf"/>
</dbReference>
<proteinExistence type="predicted"/>
<accession>A0A7Y0EE45</accession>
<dbReference type="Gene3D" id="3.40.50.360">
    <property type="match status" value="1"/>
</dbReference>